<comment type="caution">
    <text evidence="2">The sequence shown here is derived from an EMBL/GenBank/DDBJ whole genome shotgun (WGS) entry which is preliminary data.</text>
</comment>
<dbReference type="Proteomes" id="UP000824540">
    <property type="component" value="Unassembled WGS sequence"/>
</dbReference>
<keyword evidence="3" id="KW-1185">Reference proteome</keyword>
<proteinExistence type="predicted"/>
<feature type="region of interest" description="Disordered" evidence="1">
    <location>
        <begin position="118"/>
        <end position="148"/>
    </location>
</feature>
<sequence>MAKRRIMERRMEARGRASPLVGLFPDAIFDETKAPNQAVAEYLEERKKYEEMRKQKLKKGSTREAQSKLSSAITEAPEGAEDDVEDLEEDDDKGWMAHVLQFDEQTRKVKDANMQDEDTFEIYDPRNPVNKRRREESKKIMKEKKARR</sequence>
<evidence type="ECO:0000313" key="2">
    <source>
        <dbReference type="EMBL" id="KAG9353619.1"/>
    </source>
</evidence>
<accession>A0A8T2PQK8</accession>
<feature type="region of interest" description="Disordered" evidence="1">
    <location>
        <begin position="50"/>
        <end position="91"/>
    </location>
</feature>
<dbReference type="EMBL" id="JAFBMS010000003">
    <property type="protein sequence ID" value="KAG9353619.1"/>
    <property type="molecule type" value="Genomic_DNA"/>
</dbReference>
<name>A0A8T2PQK8_9TELE</name>
<feature type="compositionally biased region" description="Acidic residues" evidence="1">
    <location>
        <begin position="78"/>
        <end position="91"/>
    </location>
</feature>
<evidence type="ECO:0000313" key="3">
    <source>
        <dbReference type="Proteomes" id="UP000824540"/>
    </source>
</evidence>
<gene>
    <name evidence="2" type="ORF">JZ751_011740</name>
</gene>
<dbReference type="AlphaFoldDB" id="A0A8T2PQK8"/>
<evidence type="ECO:0000256" key="1">
    <source>
        <dbReference type="SAM" id="MobiDB-lite"/>
    </source>
</evidence>
<dbReference type="OrthoDB" id="442970at2759"/>
<protein>
    <submittedName>
        <fullName evidence="2">Uncharacterized protein</fullName>
    </submittedName>
</protein>
<organism evidence="2 3">
    <name type="scientific">Albula glossodonta</name>
    <name type="common">roundjaw bonefish</name>
    <dbReference type="NCBI Taxonomy" id="121402"/>
    <lineage>
        <taxon>Eukaryota</taxon>
        <taxon>Metazoa</taxon>
        <taxon>Chordata</taxon>
        <taxon>Craniata</taxon>
        <taxon>Vertebrata</taxon>
        <taxon>Euteleostomi</taxon>
        <taxon>Actinopterygii</taxon>
        <taxon>Neopterygii</taxon>
        <taxon>Teleostei</taxon>
        <taxon>Albuliformes</taxon>
        <taxon>Albulidae</taxon>
        <taxon>Albula</taxon>
    </lineage>
</organism>
<reference evidence="2" key="1">
    <citation type="thesis" date="2021" institute="BYU ScholarsArchive" country="Provo, UT, USA">
        <title>Applications of and Algorithms for Genome Assembly and Genomic Analyses with an Emphasis on Marine Teleosts.</title>
        <authorList>
            <person name="Pickett B.D."/>
        </authorList>
    </citation>
    <scope>NUCLEOTIDE SEQUENCE</scope>
    <source>
        <strain evidence="2">HI-2016</strain>
    </source>
</reference>